<organism evidence="3 4">
    <name type="scientific">Cryobacterium zongtaii</name>
    <dbReference type="NCBI Taxonomy" id="1259217"/>
    <lineage>
        <taxon>Bacteria</taxon>
        <taxon>Bacillati</taxon>
        <taxon>Actinomycetota</taxon>
        <taxon>Actinomycetes</taxon>
        <taxon>Micrococcales</taxon>
        <taxon>Microbacteriaceae</taxon>
        <taxon>Cryobacterium</taxon>
    </lineage>
</organism>
<dbReference type="InterPro" id="IPR028939">
    <property type="entry name" value="P5C_Rdtase_cat_N"/>
</dbReference>
<feature type="domain" description="Pyrroline-5-carboxylate reductase catalytic N-terminal" evidence="2">
    <location>
        <begin position="2"/>
        <end position="93"/>
    </location>
</feature>
<proteinExistence type="predicted"/>
<dbReference type="InterPro" id="IPR051267">
    <property type="entry name" value="STEAP_metalloreductase"/>
</dbReference>
<dbReference type="Gene3D" id="3.40.50.720">
    <property type="entry name" value="NAD(P)-binding Rossmann-like Domain"/>
    <property type="match status" value="1"/>
</dbReference>
<name>A0A2S3ZFN6_9MICO</name>
<dbReference type="SUPFAM" id="SSF51735">
    <property type="entry name" value="NAD(P)-binding Rossmann-fold domains"/>
    <property type="match status" value="1"/>
</dbReference>
<keyword evidence="1" id="KW-0560">Oxidoreductase</keyword>
<dbReference type="PANTHER" id="PTHR14239">
    <property type="entry name" value="DUDULIN-RELATED"/>
    <property type="match status" value="1"/>
</dbReference>
<dbReference type="GO" id="GO:0016491">
    <property type="term" value="F:oxidoreductase activity"/>
    <property type="evidence" value="ECO:0007669"/>
    <property type="project" value="UniProtKB-KW"/>
</dbReference>
<evidence type="ECO:0000313" key="4">
    <source>
        <dbReference type="Proteomes" id="UP000237340"/>
    </source>
</evidence>
<gene>
    <name evidence="3" type="ORF">C3B61_10010</name>
</gene>
<dbReference type="AlphaFoldDB" id="A0A2S3ZFN6"/>
<reference evidence="3 4" key="1">
    <citation type="submission" date="2018-01" db="EMBL/GenBank/DDBJ databases">
        <title>Cryobacterium sp. nov., from glaciers in China.</title>
        <authorList>
            <person name="Liu Q."/>
            <person name="Xin Y.-H."/>
        </authorList>
    </citation>
    <scope>NUCLEOTIDE SEQUENCE [LARGE SCALE GENOMIC DNA]</scope>
    <source>
        <strain evidence="3 4">TMN-42</strain>
    </source>
</reference>
<comment type="caution">
    <text evidence="3">The sequence shown here is derived from an EMBL/GenBank/DDBJ whole genome shotgun (WGS) entry which is preliminary data.</text>
</comment>
<dbReference type="EMBL" id="PPXD01000013">
    <property type="protein sequence ID" value="POH65878.1"/>
    <property type="molecule type" value="Genomic_DNA"/>
</dbReference>
<dbReference type="InterPro" id="IPR036291">
    <property type="entry name" value="NAD(P)-bd_dom_sf"/>
</dbReference>
<evidence type="ECO:0000256" key="1">
    <source>
        <dbReference type="ARBA" id="ARBA00023002"/>
    </source>
</evidence>
<dbReference type="Proteomes" id="UP000237340">
    <property type="component" value="Unassembled WGS sequence"/>
</dbReference>
<keyword evidence="4" id="KW-1185">Reference proteome</keyword>
<accession>A0A2S3ZFN6</accession>
<dbReference type="RefSeq" id="WP_103460483.1">
    <property type="nucleotide sequence ID" value="NZ_PPXD01000013.1"/>
</dbReference>
<evidence type="ECO:0000259" key="2">
    <source>
        <dbReference type="Pfam" id="PF03807"/>
    </source>
</evidence>
<protein>
    <recommendedName>
        <fullName evidence="2">Pyrroline-5-carboxylate reductase catalytic N-terminal domain-containing protein</fullName>
    </recommendedName>
</protein>
<dbReference type="Pfam" id="PF03807">
    <property type="entry name" value="F420_oxidored"/>
    <property type="match status" value="1"/>
</dbReference>
<evidence type="ECO:0000313" key="3">
    <source>
        <dbReference type="EMBL" id="POH65878.1"/>
    </source>
</evidence>
<sequence>MKIGIVGAGNVGKLYGEQWVKRGHEVAFSYVRDLGRLEDFVGRLGSLACVLEVEKVAAFSDVVVFAPPFELIAHAAALVGPASGKVVVDTTNPFNPERTGLVDLGTNTSSAKVADLFPDAFVVKALHNLSVDQAAVAINQTPSVIFIAGDNNEAKDTVARLVVDAGLIPFDTGELTTADLSEAPGPLFMNVYSMSAVADAVAIARG</sequence>